<dbReference type="InterPro" id="IPR036188">
    <property type="entry name" value="FAD/NAD-bd_sf"/>
</dbReference>
<dbReference type="KEGG" id="hadh:FRZ61_48030"/>
<organism evidence="6 7">
    <name type="scientific">Hypericibacter adhaerens</name>
    <dbReference type="NCBI Taxonomy" id="2602016"/>
    <lineage>
        <taxon>Bacteria</taxon>
        <taxon>Pseudomonadati</taxon>
        <taxon>Pseudomonadota</taxon>
        <taxon>Alphaproteobacteria</taxon>
        <taxon>Rhodospirillales</taxon>
        <taxon>Dongiaceae</taxon>
        <taxon>Hypericibacter</taxon>
    </lineage>
</organism>
<accession>A0A5J6N4V3</accession>
<dbReference type="GO" id="GO:0016491">
    <property type="term" value="F:oxidoreductase activity"/>
    <property type="evidence" value="ECO:0007669"/>
    <property type="project" value="InterPro"/>
</dbReference>
<dbReference type="PRINTS" id="PR00368">
    <property type="entry name" value="FADPNR"/>
</dbReference>
<name>A0A5J6N4V3_9PROT</name>
<evidence type="ECO:0000259" key="5">
    <source>
        <dbReference type="Pfam" id="PF07992"/>
    </source>
</evidence>
<dbReference type="InterPro" id="IPR023753">
    <property type="entry name" value="FAD/NAD-binding_dom"/>
</dbReference>
<dbReference type="Pfam" id="PF07992">
    <property type="entry name" value="Pyr_redox_2"/>
    <property type="match status" value="1"/>
</dbReference>
<dbReference type="Gene3D" id="3.30.390.30">
    <property type="match status" value="1"/>
</dbReference>
<dbReference type="SUPFAM" id="SSF55424">
    <property type="entry name" value="FAD/NAD-linked reductases, dimerisation (C-terminal) domain"/>
    <property type="match status" value="1"/>
</dbReference>
<evidence type="ECO:0000313" key="6">
    <source>
        <dbReference type="EMBL" id="QEX24861.1"/>
    </source>
</evidence>
<dbReference type="InterPro" id="IPR004099">
    <property type="entry name" value="Pyr_nucl-diS_OxRdtase_dimer"/>
</dbReference>
<feature type="domain" description="FAD/NAD(P)-binding" evidence="5">
    <location>
        <begin position="49"/>
        <end position="373"/>
    </location>
</feature>
<dbReference type="Pfam" id="PF02852">
    <property type="entry name" value="Pyr_redox_dim"/>
    <property type="match status" value="1"/>
</dbReference>
<dbReference type="AlphaFoldDB" id="A0A5J6N4V3"/>
<sequence length="526" mass="58242">MMDGGTIWDARNTSLTIDQWAVKIEEALEQAGRSEAIFNVDPNDNREFDTIFIGGGAAGRFGSAYLRAMGGRQLVIDRWPFLGGSCPHNACVPHHVFSECAAELMLARTFSGRFWFPKMDGVTVNMKEIVDLFRRGRTGPHAVMNYQSKEQLDIEFVLNAPARIIDAHTVEVAGRRFKARTLVLGLGARPQRLAVPGVDLKGVYDYTSFVETLDYEPGNTAVVVGGSKTAVEYGCFFNATGRRTVMLVRSQLLKLIPDADTRTYVIDRMRDQGIEIIEGAEVVRIEGDSRGRVAKLVAKTPNGPLEIKTDFVFLGLGETPNSEAAVEALGVKTDPKTGAVLVDDSLRTSVPNVYAVGDLIGAPMEMFKARKSGTYAARAIMGQAISYRPTDWPDFLHTHYEVTWLGLGEDEARKRYRNVVVIRMPPHNPNGLDIGLPASDRVMLYAMAKPRMSGFQKLVIDGDSRRIVGAHHVGYGARDAFQYLYVLVKQGLTIDQLGDMDELFLNPTHFIQLSRLRAGQKELRDL</sequence>
<dbReference type="PANTHER" id="PTHR43014:SF5">
    <property type="entry name" value="GLUTATHIONE REDUCTASE (NADPH)"/>
    <property type="match status" value="1"/>
</dbReference>
<reference evidence="6 7" key="1">
    <citation type="submission" date="2019-08" db="EMBL/GenBank/DDBJ databases">
        <title>Hyperibacter terrae gen. nov., sp. nov. and Hyperibacter viscosus sp. nov., two new members in the family Rhodospirillaceae isolated from the rhizosphere of Hypericum perforatum.</title>
        <authorList>
            <person name="Noviana Z."/>
        </authorList>
    </citation>
    <scope>NUCLEOTIDE SEQUENCE [LARGE SCALE GENOMIC DNA]</scope>
    <source>
        <strain evidence="6 7">R5959</strain>
    </source>
</reference>
<dbReference type="RefSeq" id="WP_318526352.1">
    <property type="nucleotide sequence ID" value="NZ_CP042582.1"/>
</dbReference>
<dbReference type="EMBL" id="CP042582">
    <property type="protein sequence ID" value="QEX24861.1"/>
    <property type="molecule type" value="Genomic_DNA"/>
</dbReference>
<keyword evidence="3" id="KW-0274">FAD</keyword>
<comment type="cofactor">
    <cofactor evidence="1">
        <name>FAD</name>
        <dbReference type="ChEBI" id="CHEBI:57692"/>
    </cofactor>
</comment>
<evidence type="ECO:0000256" key="3">
    <source>
        <dbReference type="ARBA" id="ARBA00022827"/>
    </source>
</evidence>
<dbReference type="Proteomes" id="UP000325797">
    <property type="component" value="Chromosome"/>
</dbReference>
<dbReference type="SUPFAM" id="SSF51905">
    <property type="entry name" value="FAD/NAD(P)-binding domain"/>
    <property type="match status" value="1"/>
</dbReference>
<evidence type="ECO:0000259" key="4">
    <source>
        <dbReference type="Pfam" id="PF02852"/>
    </source>
</evidence>
<protein>
    <submittedName>
        <fullName evidence="6">Glutathione-disulfide reductase</fullName>
    </submittedName>
</protein>
<dbReference type="InterPro" id="IPR016156">
    <property type="entry name" value="FAD/NAD-linked_Rdtase_dimer_sf"/>
</dbReference>
<dbReference type="Gene3D" id="3.50.50.60">
    <property type="entry name" value="FAD/NAD(P)-binding domain"/>
    <property type="match status" value="2"/>
</dbReference>
<gene>
    <name evidence="6" type="primary">gor</name>
    <name evidence="6" type="ORF">FRZ61_48030</name>
</gene>
<proteinExistence type="predicted"/>
<evidence type="ECO:0000256" key="1">
    <source>
        <dbReference type="ARBA" id="ARBA00001974"/>
    </source>
</evidence>
<evidence type="ECO:0000256" key="2">
    <source>
        <dbReference type="ARBA" id="ARBA00022630"/>
    </source>
</evidence>
<evidence type="ECO:0000313" key="7">
    <source>
        <dbReference type="Proteomes" id="UP000325797"/>
    </source>
</evidence>
<feature type="domain" description="Pyridine nucleotide-disulphide oxidoreductase dimerisation" evidence="4">
    <location>
        <begin position="393"/>
        <end position="509"/>
    </location>
</feature>
<dbReference type="PRINTS" id="PR00411">
    <property type="entry name" value="PNDRDTASEI"/>
</dbReference>
<dbReference type="PANTHER" id="PTHR43014">
    <property type="entry name" value="MERCURIC REDUCTASE"/>
    <property type="match status" value="1"/>
</dbReference>
<keyword evidence="2" id="KW-0285">Flavoprotein</keyword>
<keyword evidence="7" id="KW-1185">Reference proteome</keyword>